<comment type="caution">
    <text evidence="2">The sequence shown here is derived from an EMBL/GenBank/DDBJ whole genome shotgun (WGS) entry which is preliminary data.</text>
</comment>
<dbReference type="Proteomes" id="UP000829685">
    <property type="component" value="Unassembled WGS sequence"/>
</dbReference>
<dbReference type="AlphaFoldDB" id="A0A9P9WBT8"/>
<evidence type="ECO:0000313" key="2">
    <source>
        <dbReference type="EMBL" id="KAI1856544.1"/>
    </source>
</evidence>
<dbReference type="EMBL" id="JAFIMR010000043">
    <property type="protein sequence ID" value="KAI1856544.1"/>
    <property type="molecule type" value="Genomic_DNA"/>
</dbReference>
<evidence type="ECO:0000313" key="3">
    <source>
        <dbReference type="Proteomes" id="UP000829685"/>
    </source>
</evidence>
<accession>A0A9P9WBT8</accession>
<feature type="region of interest" description="Disordered" evidence="1">
    <location>
        <begin position="41"/>
        <end position="82"/>
    </location>
</feature>
<keyword evidence="3" id="KW-1185">Reference proteome</keyword>
<evidence type="ECO:0000256" key="1">
    <source>
        <dbReference type="SAM" id="MobiDB-lite"/>
    </source>
</evidence>
<reference evidence="2" key="1">
    <citation type="submission" date="2021-03" db="EMBL/GenBank/DDBJ databases">
        <title>Revisited historic fungal species revealed as producer of novel bioactive compounds through whole genome sequencing and comparative genomics.</title>
        <authorList>
            <person name="Vignolle G.A."/>
            <person name="Hochenegger N."/>
            <person name="Mach R.L."/>
            <person name="Mach-Aigner A.R."/>
            <person name="Javad Rahimi M."/>
            <person name="Salim K.A."/>
            <person name="Chan C.M."/>
            <person name="Lim L.B.L."/>
            <person name="Cai F."/>
            <person name="Druzhinina I.S."/>
            <person name="U'Ren J.M."/>
            <person name="Derntl C."/>
        </authorList>
    </citation>
    <scope>NUCLEOTIDE SEQUENCE</scope>
    <source>
        <strain evidence="2">TUCIM 5799</strain>
    </source>
</reference>
<organism evidence="2 3">
    <name type="scientific">Neoarthrinium moseri</name>
    <dbReference type="NCBI Taxonomy" id="1658444"/>
    <lineage>
        <taxon>Eukaryota</taxon>
        <taxon>Fungi</taxon>
        <taxon>Dikarya</taxon>
        <taxon>Ascomycota</taxon>
        <taxon>Pezizomycotina</taxon>
        <taxon>Sordariomycetes</taxon>
        <taxon>Xylariomycetidae</taxon>
        <taxon>Amphisphaeriales</taxon>
        <taxon>Apiosporaceae</taxon>
        <taxon>Neoarthrinium</taxon>
    </lineage>
</organism>
<sequence>MAGFDFATVYSDSSSTRGYFNGIADAAAMRCKTGQSHLWREENKPRGCDGPNCRNNPGRRNGRLKAGQLGGPGGRTEEFRVG</sequence>
<protein>
    <submittedName>
        <fullName evidence="2">Uncharacterized protein</fullName>
    </submittedName>
</protein>
<feature type="compositionally biased region" description="Low complexity" evidence="1">
    <location>
        <begin position="50"/>
        <end position="59"/>
    </location>
</feature>
<proteinExistence type="predicted"/>
<gene>
    <name evidence="2" type="ORF">JX265_011503</name>
</gene>
<name>A0A9P9WBT8_9PEZI</name>